<dbReference type="Proteomes" id="UP001171111">
    <property type="component" value="Unassembled WGS sequence"/>
</dbReference>
<evidence type="ECO:0000313" key="2">
    <source>
        <dbReference type="Proteomes" id="UP001171111"/>
    </source>
</evidence>
<gene>
    <name evidence="1" type="ORF">Q2362_08260</name>
</gene>
<reference evidence="1 2" key="1">
    <citation type="submission" date="2023-06" db="EMBL/GenBank/DDBJ databases">
        <title>Campylobacter magnum sp. nov., isolated from cecal contents of domestic pigs (Sus scrofa domesticus).</title>
        <authorList>
            <person name="Papic B."/>
            <person name="Gruntar I."/>
        </authorList>
    </citation>
    <scope>NUCLEOTIDE SEQUENCE [LARGE SCALE GENOMIC DNA]</scope>
    <source>
        <strain evidence="2">34484-21</strain>
    </source>
</reference>
<dbReference type="RefSeq" id="WP_273930001.1">
    <property type="nucleotide sequence ID" value="NZ_JAQSLK010000002.1"/>
</dbReference>
<evidence type="ECO:0000313" key="1">
    <source>
        <dbReference type="EMBL" id="MDO2410076.1"/>
    </source>
</evidence>
<comment type="caution">
    <text evidence="1">The sequence shown here is derived from an EMBL/GenBank/DDBJ whole genome shotgun (WGS) entry which is preliminary data.</text>
</comment>
<accession>A0ABT8T967</accession>
<keyword evidence="2" id="KW-1185">Reference proteome</keyword>
<protein>
    <submittedName>
        <fullName evidence="1">Uncharacterized protein</fullName>
    </submittedName>
</protein>
<name>A0ABT8T967_9BACT</name>
<sequence>MAFKFLSLFNDLLIPNHRSLNFRALIFAAMLVAKKNVTSSDYAAITQIASQIYGSDMRRCNALLNTVKDYVEKIQRKQGTLDRMLGLIDSELTSVPRYVKKIDFSHLRQLMIESDEEDAITQTQVYDFILSEVRRVEEKEQAKTNKKEKNA</sequence>
<dbReference type="EMBL" id="JAULJQ010000012">
    <property type="protein sequence ID" value="MDO2410076.1"/>
    <property type="molecule type" value="Genomic_DNA"/>
</dbReference>
<proteinExistence type="predicted"/>
<organism evidence="1 2">
    <name type="scientific">Campylobacter magnus</name>
    <dbReference type="NCBI Taxonomy" id="3026462"/>
    <lineage>
        <taxon>Bacteria</taxon>
        <taxon>Pseudomonadati</taxon>
        <taxon>Campylobacterota</taxon>
        <taxon>Epsilonproteobacteria</taxon>
        <taxon>Campylobacterales</taxon>
        <taxon>Campylobacteraceae</taxon>
        <taxon>Campylobacter</taxon>
    </lineage>
</organism>